<dbReference type="Pfam" id="PF01769">
    <property type="entry name" value="MgtE"/>
    <property type="match status" value="1"/>
</dbReference>
<evidence type="ECO:0000313" key="13">
    <source>
        <dbReference type="Proteomes" id="UP000298050"/>
    </source>
</evidence>
<protein>
    <submittedName>
        <fullName evidence="12">Magnesium transporter</fullName>
    </submittedName>
</protein>
<dbReference type="InterPro" id="IPR036739">
    <property type="entry name" value="SLC41_membr_dom_sf"/>
</dbReference>
<feature type="transmembrane region" description="Helical" evidence="10">
    <location>
        <begin position="328"/>
        <end position="348"/>
    </location>
</feature>
<keyword evidence="6 10" id="KW-1133">Transmembrane helix</keyword>
<dbReference type="PROSITE" id="PS51371">
    <property type="entry name" value="CBS"/>
    <property type="match status" value="1"/>
</dbReference>
<dbReference type="SUPFAM" id="SSF54631">
    <property type="entry name" value="CBS-domain pair"/>
    <property type="match status" value="1"/>
</dbReference>
<evidence type="ECO:0000256" key="1">
    <source>
        <dbReference type="ARBA" id="ARBA00004141"/>
    </source>
</evidence>
<feature type="domain" description="CBS" evidence="11">
    <location>
        <begin position="245"/>
        <end position="304"/>
    </location>
</feature>
<dbReference type="SUPFAM" id="SSF161093">
    <property type="entry name" value="MgtE membrane domain-like"/>
    <property type="match status" value="1"/>
</dbReference>
<dbReference type="Gene3D" id="1.10.357.20">
    <property type="entry name" value="SLC41 divalent cation transporters, integral membrane domain"/>
    <property type="match status" value="1"/>
</dbReference>
<dbReference type="PANTHER" id="PTHR41394:SF5">
    <property type="entry name" value="SLC41A_MGTE INTEGRAL MEMBRANE DOMAIN-CONTAINING PROTEIN"/>
    <property type="match status" value="1"/>
</dbReference>
<dbReference type="GO" id="GO:0016020">
    <property type="term" value="C:membrane"/>
    <property type="evidence" value="ECO:0007669"/>
    <property type="project" value="UniProtKB-SubCell"/>
</dbReference>
<dbReference type="GO" id="GO:0008324">
    <property type="term" value="F:monoatomic cation transmembrane transporter activity"/>
    <property type="evidence" value="ECO:0007669"/>
    <property type="project" value="InterPro"/>
</dbReference>
<accession>A0A4Z0LUV6</accession>
<evidence type="ECO:0000259" key="11">
    <source>
        <dbReference type="PROSITE" id="PS51371"/>
    </source>
</evidence>
<feature type="region of interest" description="Disordered" evidence="9">
    <location>
        <begin position="1"/>
        <end position="46"/>
    </location>
</feature>
<evidence type="ECO:0000256" key="2">
    <source>
        <dbReference type="ARBA" id="ARBA00009749"/>
    </source>
</evidence>
<name>A0A4Z0LUV6_9GAMM</name>
<keyword evidence="8" id="KW-0129">CBS domain</keyword>
<comment type="caution">
    <text evidence="12">The sequence shown here is derived from an EMBL/GenBank/DDBJ whole genome shotgun (WGS) entry which is preliminary data.</text>
</comment>
<dbReference type="InterPro" id="IPR006667">
    <property type="entry name" value="SLC41_membr_dom"/>
</dbReference>
<keyword evidence="13" id="KW-1185">Reference proteome</keyword>
<evidence type="ECO:0000256" key="8">
    <source>
        <dbReference type="PROSITE-ProRule" id="PRU00703"/>
    </source>
</evidence>
<keyword evidence="7 10" id="KW-0472">Membrane</keyword>
<evidence type="ECO:0000313" key="12">
    <source>
        <dbReference type="EMBL" id="TGD70987.1"/>
    </source>
</evidence>
<evidence type="ECO:0000256" key="7">
    <source>
        <dbReference type="ARBA" id="ARBA00023136"/>
    </source>
</evidence>
<keyword evidence="3" id="KW-0813">Transport</keyword>
<evidence type="ECO:0000256" key="4">
    <source>
        <dbReference type="ARBA" id="ARBA00022692"/>
    </source>
</evidence>
<evidence type="ECO:0000256" key="9">
    <source>
        <dbReference type="SAM" id="MobiDB-lite"/>
    </source>
</evidence>
<dbReference type="Proteomes" id="UP000298050">
    <property type="component" value="Unassembled WGS sequence"/>
</dbReference>
<sequence>MGRVCRDARGRQPPPDSRRGQSRHAGARRWREPSGRVQPGKSGHRTRRRLPLDLWAGAGIAAGAPVNLVDELREYYVREFPAEAARVLERRDSAAERVEVLSAEAATRLLEHADPGRLTDLFLSLEPDRRARVLQLASLRTALLILRSLAPEERATELEALPGRIRTEFEELLDYPERTAGRFMDRLRSRYRREQSVGEALSELRRSHSQRVRSLYLVDTEDTLVGRVDLQDMALAEPETPMADLLHPVEAVAQLSATEEDLVALFDSSRSDSIPVVDDEGKLLGIIRYTNLFQAAEEAATADIQRMVGASADERALSPPLFAVKRRLVWLHINLLTAFLAAAVVGLFESTIAQFTALAILLPVVAGQSGNAGSQALAVTMRGLALREVSTLQWRTVLNKELQIGLINGTALALTCGLGVWVWSQSAGLALVIAIAMVTAMVMAGIAGALVPMVLARLGQDPATASSIILTTVTDVAGFLSFLGTATLLSGLL</sequence>
<dbReference type="OrthoDB" id="9790355at2"/>
<feature type="transmembrane region" description="Helical" evidence="10">
    <location>
        <begin position="402"/>
        <end position="423"/>
    </location>
</feature>
<feature type="transmembrane region" description="Helical" evidence="10">
    <location>
        <begin position="429"/>
        <end position="456"/>
    </location>
</feature>
<dbReference type="InterPro" id="IPR000644">
    <property type="entry name" value="CBS_dom"/>
</dbReference>
<evidence type="ECO:0000256" key="6">
    <source>
        <dbReference type="ARBA" id="ARBA00022989"/>
    </source>
</evidence>
<keyword evidence="5" id="KW-0460">Magnesium</keyword>
<dbReference type="PANTHER" id="PTHR41394">
    <property type="entry name" value="MAGNESIUM TRANSPORTER MGTE"/>
    <property type="match status" value="1"/>
</dbReference>
<organism evidence="12 13">
    <name type="scientific">Mangrovimicrobium sediminis</name>
    <dbReference type="NCBI Taxonomy" id="2562682"/>
    <lineage>
        <taxon>Bacteria</taxon>
        <taxon>Pseudomonadati</taxon>
        <taxon>Pseudomonadota</taxon>
        <taxon>Gammaproteobacteria</taxon>
        <taxon>Cellvibrionales</taxon>
        <taxon>Halieaceae</taxon>
        <taxon>Mangrovimicrobium</taxon>
    </lineage>
</organism>
<comment type="similarity">
    <text evidence="2">Belongs to the SLC41A transporter family.</text>
</comment>
<keyword evidence="4 10" id="KW-0812">Transmembrane</keyword>
<feature type="transmembrane region" description="Helical" evidence="10">
    <location>
        <begin position="468"/>
        <end position="489"/>
    </location>
</feature>
<feature type="compositionally biased region" description="Basic and acidic residues" evidence="9">
    <location>
        <begin position="1"/>
        <end position="10"/>
    </location>
</feature>
<dbReference type="InterPro" id="IPR046342">
    <property type="entry name" value="CBS_dom_sf"/>
</dbReference>
<dbReference type="EMBL" id="SRLE01000017">
    <property type="protein sequence ID" value="TGD70987.1"/>
    <property type="molecule type" value="Genomic_DNA"/>
</dbReference>
<dbReference type="Pfam" id="PF00571">
    <property type="entry name" value="CBS"/>
    <property type="match status" value="1"/>
</dbReference>
<gene>
    <name evidence="12" type="ORF">E4634_20525</name>
</gene>
<dbReference type="AlphaFoldDB" id="A0A4Z0LUV6"/>
<evidence type="ECO:0000256" key="10">
    <source>
        <dbReference type="SAM" id="Phobius"/>
    </source>
</evidence>
<proteinExistence type="inferred from homology"/>
<evidence type="ECO:0000256" key="5">
    <source>
        <dbReference type="ARBA" id="ARBA00022842"/>
    </source>
</evidence>
<dbReference type="InterPro" id="IPR006668">
    <property type="entry name" value="Mg_transptr_MgtE_intracell_dom"/>
</dbReference>
<dbReference type="SUPFAM" id="SSF158791">
    <property type="entry name" value="MgtE N-terminal domain-like"/>
    <property type="match status" value="1"/>
</dbReference>
<dbReference type="Gene3D" id="3.10.580.10">
    <property type="entry name" value="CBS-domain"/>
    <property type="match status" value="1"/>
</dbReference>
<reference evidence="12 13" key="1">
    <citation type="submission" date="2019-04" db="EMBL/GenBank/DDBJ databases">
        <title>Taxonomy of novel Haliea sp. from mangrove soil of West Coast of India.</title>
        <authorList>
            <person name="Verma A."/>
            <person name="Kumar P."/>
            <person name="Krishnamurthi S."/>
        </authorList>
    </citation>
    <scope>NUCLEOTIDE SEQUENCE [LARGE SCALE GENOMIC DNA]</scope>
    <source>
        <strain evidence="12 13">SAOS-164</strain>
    </source>
</reference>
<dbReference type="Pfam" id="PF03448">
    <property type="entry name" value="MgtE_N"/>
    <property type="match status" value="1"/>
</dbReference>
<evidence type="ECO:0000256" key="3">
    <source>
        <dbReference type="ARBA" id="ARBA00022448"/>
    </source>
</evidence>
<comment type="subcellular location">
    <subcellularLocation>
        <location evidence="1">Membrane</location>
        <topology evidence="1">Multi-pass membrane protein</topology>
    </subcellularLocation>
</comment>